<reference evidence="5" key="1">
    <citation type="journal article" date="2019" name="Int. J. Syst. Evol. Microbiol.">
        <title>The Global Catalogue of Microorganisms (GCM) 10K type strain sequencing project: providing services to taxonomists for standard genome sequencing and annotation.</title>
        <authorList>
            <consortium name="The Broad Institute Genomics Platform"/>
            <consortium name="The Broad Institute Genome Sequencing Center for Infectious Disease"/>
            <person name="Wu L."/>
            <person name="Ma J."/>
        </authorList>
    </citation>
    <scope>NUCLEOTIDE SEQUENCE [LARGE SCALE GENOMIC DNA]</scope>
    <source>
        <strain evidence="5">WYCCWR 12678</strain>
    </source>
</reference>
<evidence type="ECO:0000313" key="5">
    <source>
        <dbReference type="Proteomes" id="UP001596002"/>
    </source>
</evidence>
<accession>A0ABV9Q9F9</accession>
<proteinExistence type="predicted"/>
<keyword evidence="2" id="KW-0378">Hydrolase</keyword>
<dbReference type="EMBL" id="JBHSHC010000120">
    <property type="protein sequence ID" value="MFC4769265.1"/>
    <property type="molecule type" value="Genomic_DNA"/>
</dbReference>
<evidence type="ECO:0000259" key="3">
    <source>
        <dbReference type="Pfam" id="PF00149"/>
    </source>
</evidence>
<dbReference type="SUPFAM" id="SSF56300">
    <property type="entry name" value="Metallo-dependent phosphatases"/>
    <property type="match status" value="1"/>
</dbReference>
<dbReference type="InterPro" id="IPR004843">
    <property type="entry name" value="Calcineurin-like_PHP"/>
</dbReference>
<name>A0ABV9Q9F9_9BACL</name>
<comment type="caution">
    <text evidence="4">The sequence shown here is derived from an EMBL/GenBank/DDBJ whole genome shotgun (WGS) entry which is preliminary data.</text>
</comment>
<keyword evidence="5" id="KW-1185">Reference proteome</keyword>
<keyword evidence="1" id="KW-0479">Metal-binding</keyword>
<evidence type="ECO:0000313" key="4">
    <source>
        <dbReference type="EMBL" id="MFC4769265.1"/>
    </source>
</evidence>
<dbReference type="InterPro" id="IPR029052">
    <property type="entry name" value="Metallo-depent_PP-like"/>
</dbReference>
<dbReference type="Gene3D" id="3.60.21.10">
    <property type="match status" value="1"/>
</dbReference>
<dbReference type="PANTHER" id="PTHR31302:SF31">
    <property type="entry name" value="PHOSPHODIESTERASE YAEI"/>
    <property type="match status" value="1"/>
</dbReference>
<feature type="domain" description="Calcineurin-like phosphoesterase" evidence="3">
    <location>
        <begin position="42"/>
        <end position="207"/>
    </location>
</feature>
<evidence type="ECO:0000256" key="2">
    <source>
        <dbReference type="ARBA" id="ARBA00022801"/>
    </source>
</evidence>
<sequence length="294" mass="33111">MIWWFALATLTLLLAYSYWNTFRPVLRDVEMTIPNKNGLDDLKIVQLSDLHMERQSISPQRMHSLVAAANPDLIVMTGDYLDRYHNIDKCLEYLKEIKRVNPKYGIYMVFGNHDHYLGDQIDEFAEAIEALGCHILRNESRTIDINGTPLTIIGIDDFCLGKSDIAKSYANVPEEGIHLVLAHDPNTVLAMKEDHKADYILSGHFHGGQFNLIPYLHRIMGGFGELPKQDILKGIHVVNGKTLYISEGLGQSGLNVRLRSRPEITVHTLRTGNQAVRTSKVPKVETLAPALETA</sequence>
<dbReference type="InterPro" id="IPR051158">
    <property type="entry name" value="Metallophosphoesterase_sf"/>
</dbReference>
<gene>
    <name evidence="4" type="ORF">ACFO8Q_18200</name>
</gene>
<evidence type="ECO:0000256" key="1">
    <source>
        <dbReference type="ARBA" id="ARBA00022723"/>
    </source>
</evidence>
<dbReference type="Proteomes" id="UP001596002">
    <property type="component" value="Unassembled WGS sequence"/>
</dbReference>
<dbReference type="RefSeq" id="WP_380027584.1">
    <property type="nucleotide sequence ID" value="NZ_JBHSHC010000120.1"/>
</dbReference>
<organism evidence="4 5">
    <name type="scientific">Effusibacillus consociatus</name>
    <dbReference type="NCBI Taxonomy" id="1117041"/>
    <lineage>
        <taxon>Bacteria</taxon>
        <taxon>Bacillati</taxon>
        <taxon>Bacillota</taxon>
        <taxon>Bacilli</taxon>
        <taxon>Bacillales</taxon>
        <taxon>Alicyclobacillaceae</taxon>
        <taxon>Effusibacillus</taxon>
    </lineage>
</organism>
<dbReference type="Pfam" id="PF00149">
    <property type="entry name" value="Metallophos"/>
    <property type="match status" value="1"/>
</dbReference>
<dbReference type="PANTHER" id="PTHR31302">
    <property type="entry name" value="TRANSMEMBRANE PROTEIN WITH METALLOPHOSPHOESTERASE DOMAIN-RELATED"/>
    <property type="match status" value="1"/>
</dbReference>
<protein>
    <submittedName>
        <fullName evidence="4">Metallophosphoesterase</fullName>
    </submittedName>
</protein>